<keyword evidence="18" id="KW-0511">Multifunctional enzyme</keyword>
<keyword evidence="14" id="KW-0238">DNA-binding</keyword>
<evidence type="ECO:0000256" key="15">
    <source>
        <dbReference type="ARBA" id="ARBA00023172"/>
    </source>
</evidence>
<keyword evidence="8" id="KW-0547">Nucleotide-binding</keyword>
<dbReference type="Proteomes" id="UP001170954">
    <property type="component" value="Unassembled WGS sequence"/>
</dbReference>
<dbReference type="InterPro" id="IPR014145">
    <property type="entry name" value="LigD_pol_dom"/>
</dbReference>
<comment type="caution">
    <text evidence="23">The sequence shown here is derived from an EMBL/GenBank/DDBJ whole genome shotgun (WGS) entry which is preliminary data.</text>
</comment>
<keyword evidence="16" id="KW-0234">DNA repair</keyword>
<evidence type="ECO:0000259" key="22">
    <source>
        <dbReference type="PROSITE" id="PS50160"/>
    </source>
</evidence>
<keyword evidence="3 23" id="KW-0436">Ligase</keyword>
<dbReference type="Gene3D" id="3.90.920.10">
    <property type="entry name" value="DNA primase, PRIM domain"/>
    <property type="match status" value="1"/>
</dbReference>
<dbReference type="NCBIfam" id="TIGR02776">
    <property type="entry name" value="NHEJ_ligase_prk"/>
    <property type="match status" value="1"/>
</dbReference>
<dbReference type="NCBIfam" id="TIGR02778">
    <property type="entry name" value="ligD_pol"/>
    <property type="match status" value="1"/>
</dbReference>
<evidence type="ECO:0000256" key="11">
    <source>
        <dbReference type="ARBA" id="ARBA00022839"/>
    </source>
</evidence>
<evidence type="ECO:0000256" key="12">
    <source>
        <dbReference type="ARBA" id="ARBA00022840"/>
    </source>
</evidence>
<evidence type="ECO:0000256" key="1">
    <source>
        <dbReference type="ARBA" id="ARBA00001936"/>
    </source>
</evidence>
<comment type="catalytic activity">
    <reaction evidence="20">
        <text>ATP + (deoxyribonucleotide)n-3'-hydroxyl + 5'-phospho-(deoxyribonucleotide)m = (deoxyribonucleotide)n+m + AMP + diphosphate.</text>
        <dbReference type="EC" id="6.5.1.1"/>
    </reaction>
</comment>
<dbReference type="EC" id="6.5.1.1" evidence="2"/>
<evidence type="ECO:0000256" key="13">
    <source>
        <dbReference type="ARBA" id="ARBA00022932"/>
    </source>
</evidence>
<evidence type="ECO:0000256" key="20">
    <source>
        <dbReference type="ARBA" id="ARBA00034003"/>
    </source>
</evidence>
<evidence type="ECO:0000256" key="6">
    <source>
        <dbReference type="ARBA" id="ARBA00022722"/>
    </source>
</evidence>
<evidence type="ECO:0000256" key="4">
    <source>
        <dbReference type="ARBA" id="ARBA00022679"/>
    </source>
</evidence>
<dbReference type="Pfam" id="PF01068">
    <property type="entry name" value="DNA_ligase_A_M"/>
    <property type="match status" value="1"/>
</dbReference>
<keyword evidence="4" id="KW-0808">Transferase</keyword>
<evidence type="ECO:0000256" key="9">
    <source>
        <dbReference type="ARBA" id="ARBA00022763"/>
    </source>
</evidence>
<keyword evidence="12" id="KW-0067">ATP-binding</keyword>
<keyword evidence="15" id="KW-0233">DNA recombination</keyword>
<dbReference type="InterPro" id="IPR014144">
    <property type="entry name" value="LigD_PE_domain"/>
</dbReference>
<dbReference type="PROSITE" id="PS50160">
    <property type="entry name" value="DNA_LIGASE_A3"/>
    <property type="match status" value="1"/>
</dbReference>
<accession>A0ABT7NN20</accession>
<dbReference type="CDD" id="cd07906">
    <property type="entry name" value="Adenylation_DNA_ligase_LigD_LigC"/>
    <property type="match status" value="1"/>
</dbReference>
<dbReference type="InterPro" id="IPR014146">
    <property type="entry name" value="LigD_ligase_dom"/>
</dbReference>
<evidence type="ECO:0000313" key="24">
    <source>
        <dbReference type="Proteomes" id="UP001170954"/>
    </source>
</evidence>
<keyword evidence="11" id="KW-0269">Exonuclease</keyword>
<proteinExistence type="predicted"/>
<sequence length="826" mass="94173">MADLKKYQQKRDFSVTSEPEGRTENTKAKAKKLTFVVQRHHASRLHYDFRLELDGVLKSWAVPKGPSLNPKDKRLAVQVEDHPVSYATFEGSIPKGNYGAGTVSIFDEGTYDFVESKNAKTFLEDLEKGSIKFHLHGKRLKGEFALVRMHTGQGNNWLLIKHKDEFSTDKAFDAEKLIDKAILEEGKAFKKESAAARKTTTKSATAKSKDIANKPKPMLAKLAADLPDGDEWLYEKKFDGFRSIAVCLGNKVKLLSRNSNSLDAKFPSLVKELNKIKRDCVLDGEIVIEDKSKQAHFQLLQSGEPIPRNLELHYYVFDILELDDVDLRSYDLLQRKEILELLLKKANLPNILFVESLNMDREKSIQEAEAQHWEGLIAKRKDSSYLEDKRSSSWLKYKLRNTQEAVICGFTEPQGSRLGFGALVLGAYDRGKLKYIGNCGTGFNDSLLKDLHKEFSKLSTKTKPFDKTVKVANERLVTWLEPTLVCDVYYSEWTQDKHLRHPVFKGLRTDKAAEETKLEIVEAKAMEKERIVKFGKKEVKLTNQDKIYWPDEGIRKGDMIAYYEEMGDFILPYVKDRPISMNRFPNGIKGKSFFQKDVEPDQLPSWVKIAPMFSKSNNSTIDYLLCNDLASLLFIANLGSIEINPWLSTYKKPDKPKFAVLDLDPNGADFDELKAVARTSKEVFDKAGVPAFIKTSGSTGFHIFLHVNERYEYEVVRDFIQFVAQLVQDQHPDTTSLVRDPKKREGMIYLDFLQNRQGQTIAAPYSLRPKPMATVSTPITWEELDEDIQIADFTIDTVPERVKAIADPWAELMNSKVDIKKALGNF</sequence>
<evidence type="ECO:0000256" key="8">
    <source>
        <dbReference type="ARBA" id="ARBA00022741"/>
    </source>
</evidence>
<gene>
    <name evidence="23" type="primary">ligD</name>
    <name evidence="23" type="ORF">HX018_10430</name>
</gene>
<dbReference type="RefSeq" id="WP_286651373.1">
    <property type="nucleotide sequence ID" value="NZ_JACAGK010000026.1"/>
</dbReference>
<keyword evidence="10" id="KW-0378">Hydrolase</keyword>
<evidence type="ECO:0000256" key="21">
    <source>
        <dbReference type="SAM" id="MobiDB-lite"/>
    </source>
</evidence>
<dbReference type="PANTHER" id="PTHR42705:SF2">
    <property type="entry name" value="BIFUNCTIONAL NON-HOMOLOGOUS END JOINING PROTEIN LIGD"/>
    <property type="match status" value="1"/>
</dbReference>
<dbReference type="InterPro" id="IPR014143">
    <property type="entry name" value="NHEJ_ligase_prk"/>
</dbReference>
<dbReference type="Pfam" id="PF21686">
    <property type="entry name" value="LigD_Prim-Pol"/>
    <property type="match status" value="1"/>
</dbReference>
<organism evidence="23 24">
    <name type="scientific">Sphingobacterium hotanense</name>
    <dbReference type="NCBI Taxonomy" id="649196"/>
    <lineage>
        <taxon>Bacteria</taxon>
        <taxon>Pseudomonadati</taxon>
        <taxon>Bacteroidota</taxon>
        <taxon>Sphingobacteriia</taxon>
        <taxon>Sphingobacteriales</taxon>
        <taxon>Sphingobacteriaceae</taxon>
        <taxon>Sphingobacterium</taxon>
    </lineage>
</organism>
<dbReference type="NCBIfam" id="TIGR02779">
    <property type="entry name" value="NHEJ_ligase_lig"/>
    <property type="match status" value="1"/>
</dbReference>
<dbReference type="Gene3D" id="2.40.50.140">
    <property type="entry name" value="Nucleic acid-binding proteins"/>
    <property type="match status" value="1"/>
</dbReference>
<dbReference type="Gene3D" id="3.30.470.30">
    <property type="entry name" value="DNA ligase/mRNA capping enzyme"/>
    <property type="match status" value="1"/>
</dbReference>
<evidence type="ECO:0000256" key="17">
    <source>
        <dbReference type="ARBA" id="ARBA00023211"/>
    </source>
</evidence>
<evidence type="ECO:0000256" key="7">
    <source>
        <dbReference type="ARBA" id="ARBA00022723"/>
    </source>
</evidence>
<reference evidence="23" key="2">
    <citation type="journal article" date="2022" name="Sci. Total Environ.">
        <title>Prevalence, transmission, and molecular epidemiology of tet(X)-positive bacteria among humans, animals, and environmental niches in China: An epidemiological, and genomic-based study.</title>
        <authorList>
            <person name="Dong N."/>
            <person name="Zeng Y."/>
            <person name="Cai C."/>
            <person name="Sun C."/>
            <person name="Lu J."/>
            <person name="Liu C."/>
            <person name="Zhou H."/>
            <person name="Sun Q."/>
            <person name="Shu L."/>
            <person name="Wang H."/>
            <person name="Wang Y."/>
            <person name="Wang S."/>
            <person name="Wu C."/>
            <person name="Chan E.W."/>
            <person name="Chen G."/>
            <person name="Shen Z."/>
            <person name="Chen S."/>
            <person name="Zhang R."/>
        </authorList>
    </citation>
    <scope>NUCLEOTIDE SEQUENCE</scope>
    <source>
        <strain evidence="23">R1692</strain>
    </source>
</reference>
<name>A0ABT7NN20_9SPHI</name>
<dbReference type="InterPro" id="IPR012310">
    <property type="entry name" value="DNA_ligase_ATP-dep_cent"/>
</dbReference>
<evidence type="ECO:0000256" key="14">
    <source>
        <dbReference type="ARBA" id="ARBA00023125"/>
    </source>
</evidence>
<dbReference type="CDD" id="cd07971">
    <property type="entry name" value="OBF_DNA_ligase_LigD"/>
    <property type="match status" value="1"/>
</dbReference>
<feature type="region of interest" description="Disordered" evidence="21">
    <location>
        <begin position="1"/>
        <end position="27"/>
    </location>
</feature>
<evidence type="ECO:0000313" key="23">
    <source>
        <dbReference type="EMBL" id="MDM1048655.1"/>
    </source>
</evidence>
<feature type="domain" description="ATP-dependent DNA ligase family profile" evidence="22">
    <location>
        <begin position="309"/>
        <end position="432"/>
    </location>
</feature>
<keyword evidence="6" id="KW-0540">Nuclease</keyword>
<keyword evidence="5" id="KW-0548">Nucleotidyltransferase</keyword>
<keyword evidence="13" id="KW-0239">DNA-directed DNA polymerase</keyword>
<evidence type="ECO:0000256" key="18">
    <source>
        <dbReference type="ARBA" id="ARBA00023268"/>
    </source>
</evidence>
<dbReference type="EMBL" id="JACAGK010000026">
    <property type="protein sequence ID" value="MDM1048655.1"/>
    <property type="molecule type" value="Genomic_DNA"/>
</dbReference>
<evidence type="ECO:0000256" key="19">
    <source>
        <dbReference type="ARBA" id="ARBA00029943"/>
    </source>
</evidence>
<dbReference type="PANTHER" id="PTHR42705">
    <property type="entry name" value="BIFUNCTIONAL NON-HOMOLOGOUS END JOINING PROTEIN LIGD"/>
    <property type="match status" value="1"/>
</dbReference>
<dbReference type="GO" id="GO:0016874">
    <property type="term" value="F:ligase activity"/>
    <property type="evidence" value="ECO:0007669"/>
    <property type="project" value="UniProtKB-KW"/>
</dbReference>
<dbReference type="Pfam" id="PF04679">
    <property type="entry name" value="DNA_ligase_A_C"/>
    <property type="match status" value="1"/>
</dbReference>
<evidence type="ECO:0000256" key="10">
    <source>
        <dbReference type="ARBA" id="ARBA00022801"/>
    </source>
</evidence>
<dbReference type="InterPro" id="IPR012309">
    <property type="entry name" value="DNA_ligase_ATP-dep_C"/>
</dbReference>
<reference evidence="23" key="1">
    <citation type="submission" date="2020-06" db="EMBL/GenBank/DDBJ databases">
        <authorList>
            <person name="Dong N."/>
        </authorList>
    </citation>
    <scope>NUCLEOTIDE SEQUENCE</scope>
    <source>
        <strain evidence="23">R1692</strain>
    </source>
</reference>
<dbReference type="Gene3D" id="3.30.1490.70">
    <property type="match status" value="1"/>
</dbReference>
<protein>
    <recommendedName>
        <fullName evidence="2">DNA ligase (ATP)</fullName>
        <ecNumber evidence="2">6.5.1.1</ecNumber>
    </recommendedName>
    <alternativeName>
        <fullName evidence="19">NHEJ DNA polymerase</fullName>
    </alternativeName>
</protein>
<evidence type="ECO:0000256" key="5">
    <source>
        <dbReference type="ARBA" id="ARBA00022695"/>
    </source>
</evidence>
<keyword evidence="9" id="KW-0227">DNA damage</keyword>
<keyword evidence="7" id="KW-0479">Metal-binding</keyword>
<dbReference type="Pfam" id="PF13298">
    <property type="entry name" value="LigD_N"/>
    <property type="match status" value="1"/>
</dbReference>
<dbReference type="SUPFAM" id="SSF56091">
    <property type="entry name" value="DNA ligase/mRNA capping enzyme, catalytic domain"/>
    <property type="match status" value="1"/>
</dbReference>
<evidence type="ECO:0000256" key="2">
    <source>
        <dbReference type="ARBA" id="ARBA00012727"/>
    </source>
</evidence>
<dbReference type="InterPro" id="IPR012340">
    <property type="entry name" value="NA-bd_OB-fold"/>
</dbReference>
<dbReference type="NCBIfam" id="TIGR02777">
    <property type="entry name" value="LigD_PE_dom"/>
    <property type="match status" value="1"/>
</dbReference>
<keyword evidence="17" id="KW-0464">Manganese</keyword>
<dbReference type="InterPro" id="IPR052171">
    <property type="entry name" value="NHEJ_LigD"/>
</dbReference>
<evidence type="ECO:0000256" key="3">
    <source>
        <dbReference type="ARBA" id="ARBA00022598"/>
    </source>
</evidence>
<keyword evidence="24" id="KW-1185">Reference proteome</keyword>
<evidence type="ECO:0000256" key="16">
    <source>
        <dbReference type="ARBA" id="ARBA00023204"/>
    </source>
</evidence>
<comment type="cofactor">
    <cofactor evidence="1">
        <name>Mn(2+)</name>
        <dbReference type="ChEBI" id="CHEBI:29035"/>
    </cofactor>
</comment>
<dbReference type="SUPFAM" id="SSF50249">
    <property type="entry name" value="Nucleic acid-binding proteins"/>
    <property type="match status" value="1"/>
</dbReference>